<sequence>MGVKAMPLENYYPGDAAFTTFSACFEAQWAGFPERANLLAAVGGSVELARPIAAKVGANYSAWLQSSIAALDRTTPIECLRSSAGIQRLKTCLMRMP</sequence>
<dbReference type="AlphaFoldDB" id="A0A6M2BQV1"/>
<evidence type="ECO:0000313" key="1">
    <source>
        <dbReference type="EMBL" id="NGY04734.1"/>
    </source>
</evidence>
<comment type="caution">
    <text evidence="1">The sequence shown here is derived from an EMBL/GenBank/DDBJ whole genome shotgun (WGS) entry which is preliminary data.</text>
</comment>
<protein>
    <submittedName>
        <fullName evidence="1">DUF2384 domain-containing protein</fullName>
    </submittedName>
</protein>
<keyword evidence="2" id="KW-1185">Reference proteome</keyword>
<evidence type="ECO:0000313" key="2">
    <source>
        <dbReference type="Proteomes" id="UP000472676"/>
    </source>
</evidence>
<name>A0A6M2BQV1_9GAMM</name>
<reference evidence="1 2" key="1">
    <citation type="journal article" date="2014" name="Int. J. Syst. Evol. Microbiol.">
        <title>Solimonas terrae sp. nov., isolated from soil.</title>
        <authorList>
            <person name="Kim S.J."/>
            <person name="Moon J.Y."/>
            <person name="Weon H.Y."/>
            <person name="Ahn J.H."/>
            <person name="Chen W.M."/>
            <person name="Kwon S.W."/>
        </authorList>
    </citation>
    <scope>NUCLEOTIDE SEQUENCE [LARGE SCALE GENOMIC DNA]</scope>
    <source>
        <strain evidence="1 2">KIS83-12</strain>
    </source>
</reference>
<accession>A0A6M2BQV1</accession>
<gene>
    <name evidence="1" type="ORF">G7Y85_08155</name>
</gene>
<proteinExistence type="predicted"/>
<dbReference type="EMBL" id="JAAMOW010000003">
    <property type="protein sequence ID" value="NGY04734.1"/>
    <property type="molecule type" value="Genomic_DNA"/>
</dbReference>
<organism evidence="1 2">
    <name type="scientific">Solimonas terrae</name>
    <dbReference type="NCBI Taxonomy" id="1396819"/>
    <lineage>
        <taxon>Bacteria</taxon>
        <taxon>Pseudomonadati</taxon>
        <taxon>Pseudomonadota</taxon>
        <taxon>Gammaproteobacteria</taxon>
        <taxon>Nevskiales</taxon>
        <taxon>Nevskiaceae</taxon>
        <taxon>Solimonas</taxon>
    </lineage>
</organism>
<dbReference type="Proteomes" id="UP000472676">
    <property type="component" value="Unassembled WGS sequence"/>
</dbReference>